<keyword evidence="2" id="KW-1185">Reference proteome</keyword>
<comment type="caution">
    <text evidence="1">The sequence shown here is derived from an EMBL/GenBank/DDBJ whole genome shotgun (WGS) entry which is preliminary data.</text>
</comment>
<reference evidence="1 2" key="1">
    <citation type="journal article" date="2020" name="BMC Genomics">
        <title>Intraspecific diversification of the crop wild relative Brassica cretica Lam. using demographic model selection.</title>
        <authorList>
            <person name="Kioukis A."/>
            <person name="Michalopoulou V.A."/>
            <person name="Briers L."/>
            <person name="Pirintsos S."/>
            <person name="Studholme D.J."/>
            <person name="Pavlidis P."/>
            <person name="Sarris P.F."/>
        </authorList>
    </citation>
    <scope>NUCLEOTIDE SEQUENCE [LARGE SCALE GENOMIC DNA]</scope>
    <source>
        <strain evidence="2">cv. PFS-1207/04</strain>
    </source>
</reference>
<name>A0ABQ7CCM0_BRACR</name>
<sequence>MADSRRKRFSAPGLSYTTNISYNVTYSLMKIESFLSEEDEAQEVCYITSVESARDDCLLGCDRGKEKAEAGEPQG</sequence>
<gene>
    <name evidence="1" type="ORF">DY000_02009529</name>
</gene>
<evidence type="ECO:0000313" key="2">
    <source>
        <dbReference type="Proteomes" id="UP000266723"/>
    </source>
</evidence>
<proteinExistence type="predicted"/>
<organism evidence="1 2">
    <name type="scientific">Brassica cretica</name>
    <name type="common">Mustard</name>
    <dbReference type="NCBI Taxonomy" id="69181"/>
    <lineage>
        <taxon>Eukaryota</taxon>
        <taxon>Viridiplantae</taxon>
        <taxon>Streptophyta</taxon>
        <taxon>Embryophyta</taxon>
        <taxon>Tracheophyta</taxon>
        <taxon>Spermatophyta</taxon>
        <taxon>Magnoliopsida</taxon>
        <taxon>eudicotyledons</taxon>
        <taxon>Gunneridae</taxon>
        <taxon>Pentapetalae</taxon>
        <taxon>rosids</taxon>
        <taxon>malvids</taxon>
        <taxon>Brassicales</taxon>
        <taxon>Brassicaceae</taxon>
        <taxon>Brassiceae</taxon>
        <taxon>Brassica</taxon>
    </lineage>
</organism>
<protein>
    <submittedName>
        <fullName evidence="1">Uncharacterized protein</fullName>
    </submittedName>
</protein>
<dbReference type="EMBL" id="QGKV02000832">
    <property type="protein sequence ID" value="KAF3549725.1"/>
    <property type="molecule type" value="Genomic_DNA"/>
</dbReference>
<evidence type="ECO:0000313" key="1">
    <source>
        <dbReference type="EMBL" id="KAF3549725.1"/>
    </source>
</evidence>
<dbReference type="Proteomes" id="UP000266723">
    <property type="component" value="Unassembled WGS sequence"/>
</dbReference>
<accession>A0ABQ7CCM0</accession>